<dbReference type="InterPro" id="IPR054196">
    <property type="entry name" value="DUF6901"/>
</dbReference>
<accession>A0ABV6Z6J8</accession>
<evidence type="ECO:0000313" key="2">
    <source>
        <dbReference type="Proteomes" id="UP001594351"/>
    </source>
</evidence>
<dbReference type="EMBL" id="JBHPBY010000699">
    <property type="protein sequence ID" value="MFC1854058.1"/>
    <property type="molecule type" value="Genomic_DNA"/>
</dbReference>
<proteinExistence type="predicted"/>
<organism evidence="1 2">
    <name type="scientific">candidate division CSSED10-310 bacterium</name>
    <dbReference type="NCBI Taxonomy" id="2855610"/>
    <lineage>
        <taxon>Bacteria</taxon>
        <taxon>Bacteria division CSSED10-310</taxon>
    </lineage>
</organism>
<sequence length="235" mass="27385">MNKKTIQYNFKLNDLHEIFDIELDEENLNFLGADHDAPPSWTRLDYNQCPNCPLTLETHPYCPLAVNLINLVTRFERLISYDEIELTVVTEERIIMQTTTAQRGISSLMGLLIATSGCPHTFFFKPMARFHLPFASIEETVTRTTSMYLLAQYFINNEGGEPDLELKGLLEIYQNIQTVNQHIAHRLREVTEKDSVVNAIILLDTYAQYLPDLIERSLKRFRFLFKPFLSHQQER</sequence>
<gene>
    <name evidence="1" type="ORF">ACFL27_28075</name>
</gene>
<name>A0ABV6Z6J8_UNCC1</name>
<reference evidence="1 2" key="1">
    <citation type="submission" date="2024-09" db="EMBL/GenBank/DDBJ databases">
        <title>Laminarin stimulates single cell rates of sulfate reduction while oxygen inhibits transcriptomic activity in coastal marine sediment.</title>
        <authorList>
            <person name="Lindsay M."/>
            <person name="Orcutt B."/>
            <person name="Emerson D."/>
            <person name="Stepanauskas R."/>
            <person name="D'Angelo T."/>
        </authorList>
    </citation>
    <scope>NUCLEOTIDE SEQUENCE [LARGE SCALE GENOMIC DNA]</scope>
    <source>
        <strain evidence="1">SAG AM-311-K15</strain>
    </source>
</reference>
<protein>
    <submittedName>
        <fullName evidence="1">DUF6901 family protein</fullName>
    </submittedName>
</protein>
<evidence type="ECO:0000313" key="1">
    <source>
        <dbReference type="EMBL" id="MFC1854058.1"/>
    </source>
</evidence>
<dbReference type="Pfam" id="PF21842">
    <property type="entry name" value="DUF6901"/>
    <property type="match status" value="1"/>
</dbReference>
<comment type="caution">
    <text evidence="1">The sequence shown here is derived from an EMBL/GenBank/DDBJ whole genome shotgun (WGS) entry which is preliminary data.</text>
</comment>
<dbReference type="Proteomes" id="UP001594351">
    <property type="component" value="Unassembled WGS sequence"/>
</dbReference>
<keyword evidence="2" id="KW-1185">Reference proteome</keyword>